<dbReference type="Proteomes" id="UP000670092">
    <property type="component" value="Unassembled WGS sequence"/>
</dbReference>
<comment type="caution">
    <text evidence="1">The sequence shown here is derived from an EMBL/GenBank/DDBJ whole genome shotgun (WGS) entry which is preliminary data.</text>
</comment>
<dbReference type="SUPFAM" id="SSF56112">
    <property type="entry name" value="Protein kinase-like (PK-like)"/>
    <property type="match status" value="1"/>
</dbReference>
<gene>
    <name evidence="1" type="ORF">I7I52_02145</name>
</gene>
<dbReference type="AlphaFoldDB" id="A0A8H7Z8Y3"/>
<proteinExistence type="predicted"/>
<protein>
    <recommendedName>
        <fullName evidence="3">Protein kinase domain-containing protein</fullName>
    </recommendedName>
</protein>
<organism evidence="1 2">
    <name type="scientific">Ajellomyces capsulatus</name>
    <name type="common">Darling's disease fungus</name>
    <name type="synonym">Histoplasma capsulatum</name>
    <dbReference type="NCBI Taxonomy" id="5037"/>
    <lineage>
        <taxon>Eukaryota</taxon>
        <taxon>Fungi</taxon>
        <taxon>Dikarya</taxon>
        <taxon>Ascomycota</taxon>
        <taxon>Pezizomycotina</taxon>
        <taxon>Eurotiomycetes</taxon>
        <taxon>Eurotiomycetidae</taxon>
        <taxon>Onygenales</taxon>
        <taxon>Ajellomycetaceae</taxon>
        <taxon>Histoplasma</taxon>
    </lineage>
</organism>
<accession>A0A8H7Z8Y3</accession>
<dbReference type="EMBL" id="JAEVHI010000001">
    <property type="protein sequence ID" value="KAG5303972.1"/>
    <property type="molecule type" value="Genomic_DNA"/>
</dbReference>
<sequence length="142" mass="16171">MEMDMFEGLLLSYINCCGATLHCIDRLDPKYSKLWQKWDDQISHTLECLHSHDIIRGDAKAANVLVDVNEDAYLIDLGGGYPQGWVGKEVANSIDADLQGLERIKQHLFEWVLRELIFPDSSCSLLFVPILSWIFVGSPQKF</sequence>
<evidence type="ECO:0000313" key="1">
    <source>
        <dbReference type="EMBL" id="KAG5303972.1"/>
    </source>
</evidence>
<dbReference type="VEuPathDB" id="FungiDB:I7I52_02145"/>
<dbReference type="OrthoDB" id="4062651at2759"/>
<dbReference type="InterPro" id="IPR011009">
    <property type="entry name" value="Kinase-like_dom_sf"/>
</dbReference>
<name>A0A8H7Z8Y3_AJECA</name>
<reference evidence="1 2" key="1">
    <citation type="submission" date="2021-01" db="EMBL/GenBank/DDBJ databases">
        <title>Chromosome-level genome assembly of a human fungal pathogen reveals clustering of transcriptionally co-regulated genes.</title>
        <authorList>
            <person name="Voorhies M."/>
            <person name="Cohen S."/>
            <person name="Shea T.P."/>
            <person name="Petrus S."/>
            <person name="Munoz J.F."/>
            <person name="Poplawski S."/>
            <person name="Goldman W.E."/>
            <person name="Michael T."/>
            <person name="Cuomo C.A."/>
            <person name="Sil A."/>
            <person name="Beyhan S."/>
        </authorList>
    </citation>
    <scope>NUCLEOTIDE SEQUENCE [LARGE SCALE GENOMIC DNA]</scope>
    <source>
        <strain evidence="1 2">G184AR</strain>
    </source>
</reference>
<dbReference type="Gene3D" id="1.10.510.10">
    <property type="entry name" value="Transferase(Phosphotransferase) domain 1"/>
    <property type="match status" value="1"/>
</dbReference>
<evidence type="ECO:0008006" key="3">
    <source>
        <dbReference type="Google" id="ProtNLM"/>
    </source>
</evidence>
<evidence type="ECO:0000313" key="2">
    <source>
        <dbReference type="Proteomes" id="UP000670092"/>
    </source>
</evidence>